<evidence type="ECO:0000256" key="1">
    <source>
        <dbReference type="ARBA" id="ARBA00007623"/>
    </source>
</evidence>
<protein>
    <recommendedName>
        <fullName evidence="4">Calpain catalytic domain-containing protein</fullName>
    </recommendedName>
</protein>
<accession>A0ABR3L1R1</accession>
<comment type="caution">
    <text evidence="5">The sequence shown here is derived from an EMBL/GenBank/DDBJ whole genome shotgun (WGS) entry which is preliminary data.</text>
</comment>
<dbReference type="Proteomes" id="UP001558613">
    <property type="component" value="Unassembled WGS sequence"/>
</dbReference>
<dbReference type="PANTHER" id="PTHR10183">
    <property type="entry name" value="CALPAIN"/>
    <property type="match status" value="1"/>
</dbReference>
<comment type="caution">
    <text evidence="2">Lacks conserved residue(s) required for the propagation of feature annotation.</text>
</comment>
<dbReference type="InterPro" id="IPR001300">
    <property type="entry name" value="Peptidase_C2_calpain_cat"/>
</dbReference>
<evidence type="ECO:0000256" key="2">
    <source>
        <dbReference type="PROSITE-ProRule" id="PRU00239"/>
    </source>
</evidence>
<keyword evidence="3" id="KW-0732">Signal</keyword>
<dbReference type="InterPro" id="IPR038765">
    <property type="entry name" value="Papain-like_cys_pep_sf"/>
</dbReference>
<proteinExistence type="inferred from homology"/>
<comment type="similarity">
    <text evidence="1">Belongs to the peptidase C2 family.</text>
</comment>
<name>A0ABR3L1R1_9TELE</name>
<feature type="chain" id="PRO_5046658897" description="Calpain catalytic domain-containing protein" evidence="3">
    <location>
        <begin position="25"/>
        <end position="161"/>
    </location>
</feature>
<dbReference type="EMBL" id="JAYMGO010000088">
    <property type="protein sequence ID" value="KAL1246827.1"/>
    <property type="molecule type" value="Genomic_DNA"/>
</dbReference>
<keyword evidence="6" id="KW-1185">Reference proteome</keyword>
<evidence type="ECO:0000313" key="5">
    <source>
        <dbReference type="EMBL" id="KAL1246827.1"/>
    </source>
</evidence>
<reference evidence="5 6" key="1">
    <citation type="submission" date="2023-09" db="EMBL/GenBank/DDBJ databases">
        <authorList>
            <person name="Wang M."/>
        </authorList>
    </citation>
    <scope>NUCLEOTIDE SEQUENCE [LARGE SCALE GENOMIC DNA]</scope>
    <source>
        <strain evidence="5">GT-2023</strain>
        <tissue evidence="5">Liver</tissue>
    </source>
</reference>
<organism evidence="5 6">
    <name type="scientific">Cirrhinus molitorella</name>
    <name type="common">mud carp</name>
    <dbReference type="NCBI Taxonomy" id="172907"/>
    <lineage>
        <taxon>Eukaryota</taxon>
        <taxon>Metazoa</taxon>
        <taxon>Chordata</taxon>
        <taxon>Craniata</taxon>
        <taxon>Vertebrata</taxon>
        <taxon>Euteleostomi</taxon>
        <taxon>Actinopterygii</taxon>
        <taxon>Neopterygii</taxon>
        <taxon>Teleostei</taxon>
        <taxon>Ostariophysi</taxon>
        <taxon>Cypriniformes</taxon>
        <taxon>Cyprinidae</taxon>
        <taxon>Labeoninae</taxon>
        <taxon>Labeonini</taxon>
        <taxon>Cirrhinus</taxon>
    </lineage>
</organism>
<dbReference type="SUPFAM" id="SSF54001">
    <property type="entry name" value="Cysteine proteinases"/>
    <property type="match status" value="1"/>
</dbReference>
<sequence length="161" mass="18389">MTGFSKAPLPVLLMLWDALLRSSSHLTPRLSIIPDNHSDNYTLLVAHTRNLSMYSIGGVSTRIYKERLQAEGMGTNENAVKFLNQDYEELKRECLENGRLFEDPCFPAVPQSLGFKELAPHSSKTRGVQWIRPTVSVAEQGLYKQHASYCIQLHSHYFWHI</sequence>
<dbReference type="PANTHER" id="PTHR10183:SF322">
    <property type="entry name" value="CALPAIN-11"/>
    <property type="match status" value="1"/>
</dbReference>
<feature type="domain" description="Calpain catalytic" evidence="4">
    <location>
        <begin position="100"/>
        <end position="133"/>
    </location>
</feature>
<gene>
    <name evidence="5" type="ORF">QQF64_034803</name>
</gene>
<dbReference type="InterPro" id="IPR022684">
    <property type="entry name" value="Calpain_cysteine_protease"/>
</dbReference>
<dbReference type="PROSITE" id="PS50203">
    <property type="entry name" value="CALPAIN_CAT"/>
    <property type="match status" value="1"/>
</dbReference>
<evidence type="ECO:0000256" key="3">
    <source>
        <dbReference type="SAM" id="SignalP"/>
    </source>
</evidence>
<feature type="signal peptide" evidence="3">
    <location>
        <begin position="1"/>
        <end position="24"/>
    </location>
</feature>
<evidence type="ECO:0000259" key="4">
    <source>
        <dbReference type="PROSITE" id="PS50203"/>
    </source>
</evidence>
<evidence type="ECO:0000313" key="6">
    <source>
        <dbReference type="Proteomes" id="UP001558613"/>
    </source>
</evidence>